<reference evidence="1" key="1">
    <citation type="journal article" date="2023" name="Int. J. Syst. Evol. Microbiol.">
        <title>&lt;i&gt;Clostridium folliculivorans&lt;/i&gt; sp. nov., isolated from soil samples of an organic paddy in Japan.</title>
        <authorList>
            <person name="Tazawa J."/>
            <person name="Kobayashi H."/>
            <person name="Tanizawa Y."/>
            <person name="Uchino A."/>
            <person name="Tanaka F."/>
            <person name="Urashima Y."/>
            <person name="Miura S."/>
            <person name="Sakamoto M."/>
            <person name="Ohkuma M."/>
            <person name="Tohno M."/>
        </authorList>
    </citation>
    <scope>NUCLEOTIDE SEQUENCE</scope>
    <source>
        <strain evidence="1">D1-1</strain>
    </source>
</reference>
<dbReference type="Proteomes" id="UP001057868">
    <property type="component" value="Unassembled WGS sequence"/>
</dbReference>
<comment type="caution">
    <text evidence="1">The sequence shown here is derived from an EMBL/GenBank/DDBJ whole genome shotgun (WGS) entry which is preliminary data.</text>
</comment>
<dbReference type="AlphaFoldDB" id="A0A9W6DBJ8"/>
<dbReference type="EMBL" id="BQXY01000006">
    <property type="protein sequence ID" value="GKU26505.1"/>
    <property type="molecule type" value="Genomic_DNA"/>
</dbReference>
<sequence length="55" mass="6600">MYRYYFVKIFIIIFYKSSKSSIKLKFTADDKNSAFYAQLFTDLGLNYLSDDYTIQ</sequence>
<accession>A0A9W6DBJ8</accession>
<evidence type="ECO:0000313" key="1">
    <source>
        <dbReference type="EMBL" id="GKU26505.1"/>
    </source>
</evidence>
<protein>
    <submittedName>
        <fullName evidence="1">Uncharacterized protein</fullName>
    </submittedName>
</protein>
<evidence type="ECO:0000313" key="2">
    <source>
        <dbReference type="Proteomes" id="UP001057868"/>
    </source>
</evidence>
<organism evidence="1 2">
    <name type="scientific">Clostridium folliculivorans</name>
    <dbReference type="NCBI Taxonomy" id="2886038"/>
    <lineage>
        <taxon>Bacteria</taxon>
        <taxon>Bacillati</taxon>
        <taxon>Bacillota</taxon>
        <taxon>Clostridia</taxon>
        <taxon>Eubacteriales</taxon>
        <taxon>Clostridiaceae</taxon>
        <taxon>Clostridium</taxon>
    </lineage>
</organism>
<proteinExistence type="predicted"/>
<keyword evidence="2" id="KW-1185">Reference proteome</keyword>
<gene>
    <name evidence="1" type="ORF">CFOLD11_33320</name>
</gene>
<name>A0A9W6DBJ8_9CLOT</name>